<dbReference type="PROSITE" id="PS51365">
    <property type="entry name" value="RENAL_DIPEPTIDASE_2"/>
    <property type="match status" value="1"/>
</dbReference>
<evidence type="ECO:0000313" key="2">
    <source>
        <dbReference type="Proteomes" id="UP000004892"/>
    </source>
</evidence>
<dbReference type="InterPro" id="IPR011697">
    <property type="entry name" value="Peptidase_C26"/>
</dbReference>
<sequence length="596" mass="66499">MNKRTYLSDLTALREFCDSYTLPSSRNRPPLIGVSANLEEEISTVHNDYTNSIIAGGGIPVILPVHTELAVLEEMFSSLDGLLLTGGGDINPLFYQEEPLPGLGNLSALRDQYDLMLLKMAYDRQIPVFGICRGHQVINVFFGGTLYQDIYSQITSSLLKHRQAVEGNQGAHYIEVAPDSKLKEILGQEKILVNTFHHESNKDIAPGFRVSASSSDGIQEALEPISDIGPQILSVQWHPERMAVANNRTMIGLFKYFIGQAQLYKHCKQLHTHIYTIDSHVDTPLFFTENFSIAERESGTKVSLPKMQEGLLDCIFMAAYLKQGERDEESLRQATERAVAIINQIKQQIEANQEWVGLATCPEDLYYLKKNGKKTFFIGIENGYALGRNIRNIARFQKMGVSYMTLCHNGNNGICDSAKGEPEHNGLSKFGQKVVQEMNRTGIMVDISHASEKTFYDVIRISRAPVIASHSSARALCDHPRNLDDDQLRAIASVKGVVQVCLYEGFLSQSHRPTLKDVIQHIDYIVNLIGDDYVGIGSDFDGGGGIEGCNGSNQMVNITRELLRIGYSFESIKKIWGGNLLRVMQAVQDYAAKKRR</sequence>
<dbReference type="Gene3D" id="3.40.50.880">
    <property type="match status" value="1"/>
</dbReference>
<dbReference type="GO" id="GO:0070573">
    <property type="term" value="F:metallodipeptidase activity"/>
    <property type="evidence" value="ECO:0007669"/>
    <property type="project" value="InterPro"/>
</dbReference>
<dbReference type="PROSITE" id="PS51273">
    <property type="entry name" value="GATASE_TYPE_1"/>
    <property type="match status" value="1"/>
</dbReference>
<dbReference type="GeneID" id="98070546"/>
<dbReference type="PANTHER" id="PTHR10443">
    <property type="entry name" value="MICROSOMAL DIPEPTIDASE"/>
    <property type="match status" value="1"/>
</dbReference>
<dbReference type="Pfam" id="PF07722">
    <property type="entry name" value="Peptidase_C26"/>
    <property type="match status" value="1"/>
</dbReference>
<dbReference type="AlphaFoldDB" id="H1DL94"/>
<dbReference type="InterPro" id="IPR029062">
    <property type="entry name" value="Class_I_gatase-like"/>
</dbReference>
<dbReference type="Gene3D" id="3.20.20.140">
    <property type="entry name" value="Metal-dependent hydrolases"/>
    <property type="match status" value="1"/>
</dbReference>
<gene>
    <name evidence="1" type="ORF">HMPREF9449_03030</name>
</gene>
<dbReference type="STRING" id="742817.HMPREF9449_03030"/>
<proteinExistence type="predicted"/>
<dbReference type="CDD" id="cd01745">
    <property type="entry name" value="GATase1_2"/>
    <property type="match status" value="1"/>
</dbReference>
<dbReference type="PANTHER" id="PTHR10443:SF12">
    <property type="entry name" value="DIPEPTIDASE"/>
    <property type="match status" value="1"/>
</dbReference>
<dbReference type="InterPro" id="IPR008257">
    <property type="entry name" value="Pept_M19"/>
</dbReference>
<dbReference type="Pfam" id="PF01244">
    <property type="entry name" value="Peptidase_M19"/>
    <property type="match status" value="1"/>
</dbReference>
<name>H1DL94_9BACT</name>
<dbReference type="PATRIC" id="fig|742817.3.peg.3240"/>
<dbReference type="RefSeq" id="WP_009138172.1">
    <property type="nucleotide sequence ID" value="NZ_JH594598.1"/>
</dbReference>
<dbReference type="InterPro" id="IPR032466">
    <property type="entry name" value="Metal_Hydrolase"/>
</dbReference>
<dbReference type="EMBL" id="ADMC01000034">
    <property type="protein sequence ID" value="EHP45185.1"/>
    <property type="molecule type" value="Genomic_DNA"/>
</dbReference>
<organism evidence="1 2">
    <name type="scientific">Odoribacter laneus YIT 12061</name>
    <dbReference type="NCBI Taxonomy" id="742817"/>
    <lineage>
        <taxon>Bacteria</taxon>
        <taxon>Pseudomonadati</taxon>
        <taxon>Bacteroidota</taxon>
        <taxon>Bacteroidia</taxon>
        <taxon>Bacteroidales</taxon>
        <taxon>Odoribacteraceae</taxon>
        <taxon>Odoribacter</taxon>
    </lineage>
</organism>
<evidence type="ECO:0000313" key="1">
    <source>
        <dbReference type="EMBL" id="EHP45185.1"/>
    </source>
</evidence>
<dbReference type="SUPFAM" id="SSF52317">
    <property type="entry name" value="Class I glutamine amidotransferase-like"/>
    <property type="match status" value="1"/>
</dbReference>
<dbReference type="GO" id="GO:0006508">
    <property type="term" value="P:proteolysis"/>
    <property type="evidence" value="ECO:0007669"/>
    <property type="project" value="InterPro"/>
</dbReference>
<keyword evidence="2" id="KW-1185">Reference proteome</keyword>
<comment type="caution">
    <text evidence="1">The sequence shown here is derived from an EMBL/GenBank/DDBJ whole genome shotgun (WGS) entry which is preliminary data.</text>
</comment>
<dbReference type="HOGENOM" id="CLU_466806_0_0_10"/>
<reference evidence="1 2" key="1">
    <citation type="submission" date="2012-01" db="EMBL/GenBank/DDBJ databases">
        <title>The Genome Sequence of Odoribacter laneus YIT 12061.</title>
        <authorList>
            <consortium name="The Broad Institute Genome Sequencing Platform"/>
            <person name="Earl A."/>
            <person name="Ward D."/>
            <person name="Feldgarden M."/>
            <person name="Gevers D."/>
            <person name="Morotomi M."/>
            <person name="Young S.K."/>
            <person name="Zeng Q."/>
            <person name="Gargeya S."/>
            <person name="Fitzgerald M."/>
            <person name="Haas B."/>
            <person name="Abouelleil A."/>
            <person name="Alvarado L."/>
            <person name="Arachchi H.M."/>
            <person name="Berlin A."/>
            <person name="Chapman S.B."/>
            <person name="Gearin G."/>
            <person name="Goldberg J."/>
            <person name="Griggs A."/>
            <person name="Gujja S."/>
            <person name="Hansen M."/>
            <person name="Heiman D."/>
            <person name="Howarth C."/>
            <person name="Larimer J."/>
            <person name="Lui A."/>
            <person name="MacDonald P.J.P."/>
            <person name="McCowen C."/>
            <person name="Montmayeur A."/>
            <person name="Murphy C."/>
            <person name="Neiman D."/>
            <person name="Pearson M."/>
            <person name="Priest M."/>
            <person name="Roberts A."/>
            <person name="Saif S."/>
            <person name="Shea T."/>
            <person name="Sisk P."/>
            <person name="Stolte C."/>
            <person name="Sykes S."/>
            <person name="Wortman J."/>
            <person name="Nusbaum C."/>
            <person name="Birren B."/>
        </authorList>
    </citation>
    <scope>NUCLEOTIDE SEQUENCE [LARGE SCALE GENOMIC DNA]</scope>
    <source>
        <strain evidence="1 2">YIT 12061</strain>
    </source>
</reference>
<dbReference type="eggNOG" id="COG2071">
    <property type="taxonomic scope" value="Bacteria"/>
</dbReference>
<accession>H1DL94</accession>
<dbReference type="CDD" id="cd01301">
    <property type="entry name" value="rDP_like"/>
    <property type="match status" value="1"/>
</dbReference>
<dbReference type="eggNOG" id="COG2355">
    <property type="taxonomic scope" value="Bacteria"/>
</dbReference>
<dbReference type="Proteomes" id="UP000004892">
    <property type="component" value="Unassembled WGS sequence"/>
</dbReference>
<dbReference type="SUPFAM" id="SSF51556">
    <property type="entry name" value="Metallo-dependent hydrolases"/>
    <property type="match status" value="1"/>
</dbReference>
<protein>
    <submittedName>
        <fullName evidence="1">Uncharacterized protein</fullName>
    </submittedName>
</protein>